<gene>
    <name evidence="2" type="ORF">LIER_11464</name>
</gene>
<dbReference type="EMBL" id="BAABME010002123">
    <property type="protein sequence ID" value="GAA0153152.1"/>
    <property type="molecule type" value="Genomic_DNA"/>
</dbReference>
<comment type="caution">
    <text evidence="2">The sequence shown here is derived from an EMBL/GenBank/DDBJ whole genome shotgun (WGS) entry which is preliminary data.</text>
</comment>
<feature type="region of interest" description="Disordered" evidence="1">
    <location>
        <begin position="1"/>
        <end position="104"/>
    </location>
</feature>
<keyword evidence="3" id="KW-1185">Reference proteome</keyword>
<evidence type="ECO:0000313" key="3">
    <source>
        <dbReference type="Proteomes" id="UP001454036"/>
    </source>
</evidence>
<name>A0AAV3PQE2_LITER</name>
<accession>A0AAV3PQE2</accession>
<evidence type="ECO:0000313" key="2">
    <source>
        <dbReference type="EMBL" id="GAA0153152.1"/>
    </source>
</evidence>
<reference evidence="2 3" key="1">
    <citation type="submission" date="2024-01" db="EMBL/GenBank/DDBJ databases">
        <title>The complete chloroplast genome sequence of Lithospermum erythrorhizon: insights into the phylogenetic relationship among Boraginaceae species and the maternal lineages of purple gromwells.</title>
        <authorList>
            <person name="Okada T."/>
            <person name="Watanabe K."/>
        </authorList>
    </citation>
    <scope>NUCLEOTIDE SEQUENCE [LARGE SCALE GENOMIC DNA]</scope>
</reference>
<sequence length="151" mass="16630">MNSNGNDNRPQGDDALNLNNPAAGRNEDAPPNPKEPVHIRSGRTPLKECLPQLSGDALAKSSSVREEREETYTHNPPMRMNDDPLTAQPARQEAPTPSVAGNGPTTEVVVSLQKTPSPKELLDKCEGELTRSSLDWHPFCRRLRAQLCQWA</sequence>
<dbReference type="Proteomes" id="UP001454036">
    <property type="component" value="Unassembled WGS sequence"/>
</dbReference>
<protein>
    <submittedName>
        <fullName evidence="2">Uncharacterized protein</fullName>
    </submittedName>
</protein>
<organism evidence="2 3">
    <name type="scientific">Lithospermum erythrorhizon</name>
    <name type="common">Purple gromwell</name>
    <name type="synonym">Lithospermum officinale var. erythrorhizon</name>
    <dbReference type="NCBI Taxonomy" id="34254"/>
    <lineage>
        <taxon>Eukaryota</taxon>
        <taxon>Viridiplantae</taxon>
        <taxon>Streptophyta</taxon>
        <taxon>Embryophyta</taxon>
        <taxon>Tracheophyta</taxon>
        <taxon>Spermatophyta</taxon>
        <taxon>Magnoliopsida</taxon>
        <taxon>eudicotyledons</taxon>
        <taxon>Gunneridae</taxon>
        <taxon>Pentapetalae</taxon>
        <taxon>asterids</taxon>
        <taxon>lamiids</taxon>
        <taxon>Boraginales</taxon>
        <taxon>Boraginaceae</taxon>
        <taxon>Boraginoideae</taxon>
        <taxon>Lithospermeae</taxon>
        <taxon>Lithospermum</taxon>
    </lineage>
</organism>
<proteinExistence type="predicted"/>
<dbReference type="AlphaFoldDB" id="A0AAV3PQE2"/>
<evidence type="ECO:0000256" key="1">
    <source>
        <dbReference type="SAM" id="MobiDB-lite"/>
    </source>
</evidence>
<feature type="compositionally biased region" description="Basic and acidic residues" evidence="1">
    <location>
        <begin position="63"/>
        <end position="72"/>
    </location>
</feature>